<gene>
    <name evidence="1" type="ORF">VR44_24465</name>
</gene>
<protein>
    <submittedName>
        <fullName evidence="1">Copper-transporting ATPase</fullName>
    </submittedName>
</protein>
<organism evidence="1 2">
    <name type="scientific">Streptomyces katrae</name>
    <dbReference type="NCBI Taxonomy" id="68223"/>
    <lineage>
        <taxon>Bacteria</taxon>
        <taxon>Bacillati</taxon>
        <taxon>Actinomycetota</taxon>
        <taxon>Actinomycetes</taxon>
        <taxon>Kitasatosporales</taxon>
        <taxon>Streptomycetaceae</taxon>
        <taxon>Streptomyces</taxon>
    </lineage>
</organism>
<dbReference type="PROSITE" id="PS01047">
    <property type="entry name" value="HMA_1"/>
    <property type="match status" value="1"/>
</dbReference>
<name>A0A0F4J4Y8_9ACTN</name>
<evidence type="ECO:0000313" key="1">
    <source>
        <dbReference type="EMBL" id="KJY28818.1"/>
    </source>
</evidence>
<dbReference type="OrthoDB" id="9813965at2"/>
<dbReference type="Proteomes" id="UP000033551">
    <property type="component" value="Unassembled WGS sequence"/>
</dbReference>
<evidence type="ECO:0000313" key="2">
    <source>
        <dbReference type="Proteomes" id="UP000033551"/>
    </source>
</evidence>
<accession>A0A0F4J4Y8</accession>
<dbReference type="AlphaFoldDB" id="A0A0F4J4Y8"/>
<comment type="caution">
    <text evidence="1">The sequence shown here is derived from an EMBL/GenBank/DDBJ whole genome shotgun (WGS) entry which is preliminary data.</text>
</comment>
<dbReference type="Gene3D" id="3.30.70.100">
    <property type="match status" value="1"/>
</dbReference>
<dbReference type="SUPFAM" id="SSF55008">
    <property type="entry name" value="HMA, heavy metal-associated domain"/>
    <property type="match status" value="1"/>
</dbReference>
<dbReference type="GO" id="GO:0046872">
    <property type="term" value="F:metal ion binding"/>
    <property type="evidence" value="ECO:0007669"/>
    <property type="project" value="InterPro"/>
</dbReference>
<dbReference type="RefSeq" id="WP_045949742.1">
    <property type="nucleotide sequence ID" value="NZ_JZWV01000700.1"/>
</dbReference>
<dbReference type="InterPro" id="IPR017969">
    <property type="entry name" value="Heavy-metal-associated_CS"/>
</dbReference>
<sequence length="55" mass="5558">MTAVTETVYKVTGMTCGHCEGAVTAELTVVSAAPLAEADVRAAVDEAGYELAGQV</sequence>
<dbReference type="EMBL" id="JZWV01000700">
    <property type="protein sequence ID" value="KJY28818.1"/>
    <property type="molecule type" value="Genomic_DNA"/>
</dbReference>
<dbReference type="InterPro" id="IPR036163">
    <property type="entry name" value="HMA_dom_sf"/>
</dbReference>
<reference evidence="1 2" key="1">
    <citation type="submission" date="2015-02" db="EMBL/GenBank/DDBJ databases">
        <authorList>
            <person name="Ju K.-S."/>
            <person name="Doroghazi J.R."/>
            <person name="Metcalf W."/>
        </authorList>
    </citation>
    <scope>NUCLEOTIDE SEQUENCE [LARGE SCALE GENOMIC DNA]</scope>
    <source>
        <strain evidence="1 2">NRRL ISP-5550</strain>
    </source>
</reference>
<proteinExistence type="predicted"/>
<dbReference type="PATRIC" id="fig|68223.7.peg.888"/>
<keyword evidence="2" id="KW-1185">Reference proteome</keyword>